<protein>
    <recommendedName>
        <fullName evidence="8">Ima1 N-terminal domain-containing protein</fullName>
    </recommendedName>
</protein>
<dbReference type="STRING" id="578459.A0A194SDN3"/>
<dbReference type="Proteomes" id="UP000053890">
    <property type="component" value="Unassembled WGS sequence"/>
</dbReference>
<organism evidence="9 10">
    <name type="scientific">Rhodotorula graminis (strain WP1)</name>
    <dbReference type="NCBI Taxonomy" id="578459"/>
    <lineage>
        <taxon>Eukaryota</taxon>
        <taxon>Fungi</taxon>
        <taxon>Dikarya</taxon>
        <taxon>Basidiomycota</taxon>
        <taxon>Pucciniomycotina</taxon>
        <taxon>Microbotryomycetes</taxon>
        <taxon>Sporidiobolales</taxon>
        <taxon>Sporidiobolaceae</taxon>
        <taxon>Rhodotorula</taxon>
    </lineage>
</organism>
<evidence type="ECO:0000313" key="10">
    <source>
        <dbReference type="Proteomes" id="UP000053890"/>
    </source>
</evidence>
<keyword evidence="4 7" id="KW-0472">Membrane</keyword>
<dbReference type="GO" id="GO:0044732">
    <property type="term" value="C:mitotic spindle pole body"/>
    <property type="evidence" value="ECO:0007669"/>
    <property type="project" value="TreeGrafter"/>
</dbReference>
<evidence type="ECO:0000256" key="4">
    <source>
        <dbReference type="ARBA" id="ARBA00023136"/>
    </source>
</evidence>
<dbReference type="EMBL" id="KQ474074">
    <property type="protein sequence ID" value="KPV77516.1"/>
    <property type="molecule type" value="Genomic_DNA"/>
</dbReference>
<dbReference type="AlphaFoldDB" id="A0A194SDN3"/>
<evidence type="ECO:0000256" key="6">
    <source>
        <dbReference type="SAM" id="MobiDB-lite"/>
    </source>
</evidence>
<feature type="compositionally biased region" description="Low complexity" evidence="6">
    <location>
        <begin position="413"/>
        <end position="444"/>
    </location>
</feature>
<keyword evidence="2 7" id="KW-0812">Transmembrane</keyword>
<dbReference type="PANTHER" id="PTHR28538">
    <property type="entry name" value="INTEGRAL INNER NUCLEAR MEMBRANE PROTEIN IMA1"/>
    <property type="match status" value="1"/>
</dbReference>
<dbReference type="InterPro" id="IPR018617">
    <property type="entry name" value="Ima1_N"/>
</dbReference>
<feature type="domain" description="Ima1 N-terminal" evidence="8">
    <location>
        <begin position="51"/>
        <end position="174"/>
    </location>
</feature>
<keyword evidence="3 7" id="KW-1133">Transmembrane helix</keyword>
<feature type="region of interest" description="Disordered" evidence="6">
    <location>
        <begin position="456"/>
        <end position="475"/>
    </location>
</feature>
<evidence type="ECO:0000256" key="5">
    <source>
        <dbReference type="ARBA" id="ARBA00023242"/>
    </source>
</evidence>
<feature type="compositionally biased region" description="Low complexity" evidence="6">
    <location>
        <begin position="368"/>
        <end position="379"/>
    </location>
</feature>
<dbReference type="OMA" id="ERPMWDA"/>
<dbReference type="GO" id="GO:0005637">
    <property type="term" value="C:nuclear inner membrane"/>
    <property type="evidence" value="ECO:0007669"/>
    <property type="project" value="UniProtKB-SubCell"/>
</dbReference>
<dbReference type="InterPro" id="IPR042321">
    <property type="entry name" value="Ima1"/>
</dbReference>
<evidence type="ECO:0000256" key="7">
    <source>
        <dbReference type="SAM" id="Phobius"/>
    </source>
</evidence>
<gene>
    <name evidence="9" type="ORF">RHOBADRAFT_51360</name>
</gene>
<dbReference type="RefSeq" id="XP_018273565.1">
    <property type="nucleotide sequence ID" value="XM_018415797.1"/>
</dbReference>
<dbReference type="GeneID" id="28976245"/>
<feature type="transmembrane region" description="Helical" evidence="7">
    <location>
        <begin position="332"/>
        <end position="351"/>
    </location>
</feature>
<feature type="region of interest" description="Disordered" evidence="6">
    <location>
        <begin position="360"/>
        <end position="385"/>
    </location>
</feature>
<feature type="transmembrane region" description="Helical" evidence="7">
    <location>
        <begin position="301"/>
        <end position="320"/>
    </location>
</feature>
<evidence type="ECO:0000259" key="8">
    <source>
        <dbReference type="Pfam" id="PF09779"/>
    </source>
</evidence>
<feature type="transmembrane region" description="Helical" evidence="7">
    <location>
        <begin position="260"/>
        <end position="280"/>
    </location>
</feature>
<feature type="transmembrane region" description="Helical" evidence="7">
    <location>
        <begin position="230"/>
        <end position="248"/>
    </location>
</feature>
<feature type="region of interest" description="Disordered" evidence="6">
    <location>
        <begin position="398"/>
        <end position="449"/>
    </location>
</feature>
<keyword evidence="5" id="KW-0539">Nucleus</keyword>
<accession>A0A194SDN3</accession>
<dbReference type="GO" id="GO:0071765">
    <property type="term" value="P:nuclear inner membrane organization"/>
    <property type="evidence" value="ECO:0007669"/>
    <property type="project" value="InterPro"/>
</dbReference>
<dbReference type="GO" id="GO:0034992">
    <property type="term" value="C:microtubule organizing center attachment site"/>
    <property type="evidence" value="ECO:0007669"/>
    <property type="project" value="TreeGrafter"/>
</dbReference>
<dbReference type="GO" id="GO:0034506">
    <property type="term" value="C:chromosome, centromeric core domain"/>
    <property type="evidence" value="ECO:0007669"/>
    <property type="project" value="TreeGrafter"/>
</dbReference>
<evidence type="ECO:0000256" key="3">
    <source>
        <dbReference type="ARBA" id="ARBA00022989"/>
    </source>
</evidence>
<sequence>MLFRRNKRVQCWYCSTRLHLLPPASARQQLAKGKGRAVDNPQHVDGPVAVGTRDEFWCGECGQITKHDQNGEVVSDDAAFFDPRLNDESFAKRGSPSRHRLPSSFATASTTPFCRLCLANQSLQLHLLASYPSDSELDPDDPDSDLSSFPPLDTYRESLDARYPLVCASCAPAVENSIRERDYRVKAQALGWRLRESQRAREREERVSEEKRRSDDWRWTVEGWAWRARGAAWVATGVGNVGLAGPYFADASVEHLNLRARHFIVPLALVSLLWSFWDPTWSRTRLERARGRSPSVQGRSLYLAVQMSAYLVRLVAAFAFQFRLLSTARASQLAVALVIITIAALASALYLPRLKPPTPIRLAPRPSPASGTSTPATSRFPLSPAADPLEPLAHLSLSRPGSLLAPSPPATPTSPRAGSPSAASSRAGTPRARTSSAPRARLPSLSLRPWRAAGGGAAAATAMDHDGDGAGDADSSMDWAPLPPVAPSAPASPFGQQQQQHVTFARQRFVPPDTRQPTGLEGMFERVVAVREAADERRDGEVERMQGVEMAKPASGSTWWRGWLGGK</sequence>
<dbReference type="OrthoDB" id="5966927at2759"/>
<dbReference type="PANTHER" id="PTHR28538:SF1">
    <property type="entry name" value="INTEGRAL INNER NUCLEAR MEMBRANE PROTEIN IMA1"/>
    <property type="match status" value="1"/>
</dbReference>
<evidence type="ECO:0000256" key="2">
    <source>
        <dbReference type="ARBA" id="ARBA00022692"/>
    </source>
</evidence>
<name>A0A194SDN3_RHOGW</name>
<feature type="region of interest" description="Disordered" evidence="6">
    <location>
        <begin position="538"/>
        <end position="567"/>
    </location>
</feature>
<reference evidence="9 10" key="1">
    <citation type="journal article" date="2015" name="Front. Microbiol.">
        <title>Genome sequence of the plant growth promoting endophytic yeast Rhodotorula graminis WP1.</title>
        <authorList>
            <person name="Firrincieli A."/>
            <person name="Otillar R."/>
            <person name="Salamov A."/>
            <person name="Schmutz J."/>
            <person name="Khan Z."/>
            <person name="Redman R.S."/>
            <person name="Fleck N.D."/>
            <person name="Lindquist E."/>
            <person name="Grigoriev I.V."/>
            <person name="Doty S.L."/>
        </authorList>
    </citation>
    <scope>NUCLEOTIDE SEQUENCE [LARGE SCALE GENOMIC DNA]</scope>
    <source>
        <strain evidence="9 10">WP1</strain>
    </source>
</reference>
<comment type="subcellular location">
    <subcellularLocation>
        <location evidence="1">Nucleus inner membrane</location>
        <topology evidence="1">Multi-pass membrane protein</topology>
    </subcellularLocation>
</comment>
<keyword evidence="10" id="KW-1185">Reference proteome</keyword>
<dbReference type="Pfam" id="PF09779">
    <property type="entry name" value="Ima1_N"/>
    <property type="match status" value="1"/>
</dbReference>
<proteinExistence type="predicted"/>
<evidence type="ECO:0000313" key="9">
    <source>
        <dbReference type="EMBL" id="KPV77516.1"/>
    </source>
</evidence>
<evidence type="ECO:0000256" key="1">
    <source>
        <dbReference type="ARBA" id="ARBA00004473"/>
    </source>
</evidence>